<evidence type="ECO:0000313" key="5">
    <source>
        <dbReference type="EMBL" id="GAA0151195.1"/>
    </source>
</evidence>
<dbReference type="Gene3D" id="2.60.40.420">
    <property type="entry name" value="Cupredoxins - blue copper proteins"/>
    <property type="match status" value="1"/>
</dbReference>
<organism evidence="5 6">
    <name type="scientific">Lithospermum erythrorhizon</name>
    <name type="common">Purple gromwell</name>
    <name type="synonym">Lithospermum officinale var. erythrorhizon</name>
    <dbReference type="NCBI Taxonomy" id="34254"/>
    <lineage>
        <taxon>Eukaryota</taxon>
        <taxon>Viridiplantae</taxon>
        <taxon>Streptophyta</taxon>
        <taxon>Embryophyta</taxon>
        <taxon>Tracheophyta</taxon>
        <taxon>Spermatophyta</taxon>
        <taxon>Magnoliopsida</taxon>
        <taxon>eudicotyledons</taxon>
        <taxon>Gunneridae</taxon>
        <taxon>Pentapetalae</taxon>
        <taxon>asterids</taxon>
        <taxon>lamiids</taxon>
        <taxon>Boraginales</taxon>
        <taxon>Boraginaceae</taxon>
        <taxon>Boraginoideae</taxon>
        <taxon>Lithospermeae</taxon>
        <taxon>Lithospermum</taxon>
    </lineage>
</organism>
<dbReference type="SUPFAM" id="SSF49503">
    <property type="entry name" value="Cupredoxins"/>
    <property type="match status" value="1"/>
</dbReference>
<dbReference type="PROSITE" id="PS51485">
    <property type="entry name" value="PHYTOCYANIN"/>
    <property type="match status" value="1"/>
</dbReference>
<keyword evidence="1" id="KW-1015">Disulfide bond</keyword>
<evidence type="ECO:0000313" key="6">
    <source>
        <dbReference type="Proteomes" id="UP001454036"/>
    </source>
</evidence>
<sequence length="243" mass="26628">MLNTFVFPSMFKLNAKMAGVKAPTIALAMVLLSMALSLQMVAATHHHVVGDDKGWDTSTDLASWASARIFKVGDNIWFDNTASQESLLELANVDEFSSCDLSNPIKMYTEDINKVFLDGEGSRYFVSGNPESCRKGLKLHINVHPQKEEETNGKDESSSEGEDVAAEYKDVTNPHGRYDPDVPEPPPSPKPKPKPPHIVPPPEEYDPDFDPEPYYPPPTPSGSTLLNVGHFSAMLAAAFLVAI</sequence>
<dbReference type="CDD" id="cd04216">
    <property type="entry name" value="Phytocyanin"/>
    <property type="match status" value="1"/>
</dbReference>
<feature type="region of interest" description="Disordered" evidence="3">
    <location>
        <begin position="144"/>
        <end position="223"/>
    </location>
</feature>
<dbReference type="PANTHER" id="PTHR33021">
    <property type="entry name" value="BLUE COPPER PROTEIN"/>
    <property type="match status" value="1"/>
</dbReference>
<feature type="compositionally biased region" description="Basic and acidic residues" evidence="3">
    <location>
        <begin position="166"/>
        <end position="180"/>
    </location>
</feature>
<dbReference type="Proteomes" id="UP001454036">
    <property type="component" value="Unassembled WGS sequence"/>
</dbReference>
<evidence type="ECO:0000256" key="2">
    <source>
        <dbReference type="ARBA" id="ARBA00023180"/>
    </source>
</evidence>
<evidence type="ECO:0000256" key="1">
    <source>
        <dbReference type="ARBA" id="ARBA00023157"/>
    </source>
</evidence>
<evidence type="ECO:0000256" key="3">
    <source>
        <dbReference type="SAM" id="MobiDB-lite"/>
    </source>
</evidence>
<accession>A0AAV3PHR6</accession>
<dbReference type="AlphaFoldDB" id="A0AAV3PHR6"/>
<feature type="compositionally biased region" description="Basic and acidic residues" evidence="3">
    <location>
        <begin position="145"/>
        <end position="157"/>
    </location>
</feature>
<dbReference type="EMBL" id="BAABME010001738">
    <property type="protein sequence ID" value="GAA0151195.1"/>
    <property type="molecule type" value="Genomic_DNA"/>
</dbReference>
<keyword evidence="6" id="KW-1185">Reference proteome</keyword>
<reference evidence="5 6" key="1">
    <citation type="submission" date="2024-01" db="EMBL/GenBank/DDBJ databases">
        <title>The complete chloroplast genome sequence of Lithospermum erythrorhizon: insights into the phylogenetic relationship among Boraginaceae species and the maternal lineages of purple gromwells.</title>
        <authorList>
            <person name="Okada T."/>
            <person name="Watanabe K."/>
        </authorList>
    </citation>
    <scope>NUCLEOTIDE SEQUENCE [LARGE SCALE GENOMIC DNA]</scope>
</reference>
<dbReference type="FunFam" id="2.60.40.420:FF:000034">
    <property type="entry name" value="Cupredoxin superfamily protein"/>
    <property type="match status" value="1"/>
</dbReference>
<proteinExistence type="predicted"/>
<dbReference type="InterPro" id="IPR008972">
    <property type="entry name" value="Cupredoxin"/>
</dbReference>
<name>A0AAV3PHR6_LITER</name>
<gene>
    <name evidence="5" type="ORF">LIER_09968</name>
</gene>
<keyword evidence="2" id="KW-0325">Glycoprotein</keyword>
<feature type="compositionally biased region" description="Pro residues" evidence="3">
    <location>
        <begin position="183"/>
        <end position="202"/>
    </location>
</feature>
<protein>
    <recommendedName>
        <fullName evidence="4">Phytocyanin domain-containing protein</fullName>
    </recommendedName>
</protein>
<evidence type="ECO:0000259" key="4">
    <source>
        <dbReference type="PROSITE" id="PS51485"/>
    </source>
</evidence>
<dbReference type="InterPro" id="IPR039391">
    <property type="entry name" value="Phytocyanin-like"/>
</dbReference>
<dbReference type="InterPro" id="IPR003245">
    <property type="entry name" value="Phytocyanin_dom"/>
</dbReference>
<dbReference type="GO" id="GO:0005886">
    <property type="term" value="C:plasma membrane"/>
    <property type="evidence" value="ECO:0007669"/>
    <property type="project" value="TreeGrafter"/>
</dbReference>
<feature type="domain" description="Phytocyanin" evidence="4">
    <location>
        <begin position="45"/>
        <end position="145"/>
    </location>
</feature>
<comment type="caution">
    <text evidence="5">The sequence shown here is derived from an EMBL/GenBank/DDBJ whole genome shotgun (WGS) entry which is preliminary data.</text>
</comment>
<dbReference type="Pfam" id="PF02298">
    <property type="entry name" value="Cu_bind_like"/>
    <property type="match status" value="1"/>
</dbReference>
<dbReference type="GO" id="GO:0009055">
    <property type="term" value="F:electron transfer activity"/>
    <property type="evidence" value="ECO:0007669"/>
    <property type="project" value="InterPro"/>
</dbReference>
<dbReference type="PANTHER" id="PTHR33021:SF31">
    <property type="entry name" value="OS02G0720100 PROTEIN"/>
    <property type="match status" value="1"/>
</dbReference>